<dbReference type="Proteomes" id="UP000654345">
    <property type="component" value="Unassembled WGS sequence"/>
</dbReference>
<organism evidence="3 4">
    <name type="scientific">Ktedonobacter robiniae</name>
    <dbReference type="NCBI Taxonomy" id="2778365"/>
    <lineage>
        <taxon>Bacteria</taxon>
        <taxon>Bacillati</taxon>
        <taxon>Chloroflexota</taxon>
        <taxon>Ktedonobacteria</taxon>
        <taxon>Ktedonobacterales</taxon>
        <taxon>Ktedonobacteraceae</taxon>
        <taxon>Ktedonobacter</taxon>
    </lineage>
</organism>
<dbReference type="RefSeq" id="WP_201370973.1">
    <property type="nucleotide sequence ID" value="NZ_BNJG01000001.1"/>
</dbReference>
<dbReference type="PRINTS" id="PR00069">
    <property type="entry name" value="ALDKETRDTASE"/>
</dbReference>
<dbReference type="Pfam" id="PF00248">
    <property type="entry name" value="Aldo_ket_red"/>
    <property type="match status" value="1"/>
</dbReference>
<dbReference type="PANTHER" id="PTHR43364">
    <property type="entry name" value="NADH-SPECIFIC METHYLGLYOXAL REDUCTASE-RELATED"/>
    <property type="match status" value="1"/>
</dbReference>
<protein>
    <submittedName>
        <fullName evidence="3">Aldo/keto reductase</fullName>
    </submittedName>
</protein>
<feature type="domain" description="NADP-dependent oxidoreductase" evidence="2">
    <location>
        <begin position="16"/>
        <end position="314"/>
    </location>
</feature>
<name>A0ABQ3UNE9_9CHLR</name>
<dbReference type="EMBL" id="BNJG01000001">
    <property type="protein sequence ID" value="GHO54238.1"/>
    <property type="molecule type" value="Genomic_DNA"/>
</dbReference>
<dbReference type="PROSITE" id="PS00062">
    <property type="entry name" value="ALDOKETO_REDUCTASE_2"/>
    <property type="match status" value="1"/>
</dbReference>
<accession>A0ABQ3UNE9</accession>
<dbReference type="SUPFAM" id="SSF51430">
    <property type="entry name" value="NAD(P)-linked oxidoreductase"/>
    <property type="match status" value="1"/>
</dbReference>
<evidence type="ECO:0000259" key="2">
    <source>
        <dbReference type="Pfam" id="PF00248"/>
    </source>
</evidence>
<dbReference type="InterPro" id="IPR023210">
    <property type="entry name" value="NADP_OxRdtase_dom"/>
</dbReference>
<proteinExistence type="predicted"/>
<dbReference type="InterPro" id="IPR020471">
    <property type="entry name" value="AKR"/>
</dbReference>
<keyword evidence="1" id="KW-0560">Oxidoreductase</keyword>
<sequence length="322" mass="36242">MHTRPFGKTGMEITPIGLGAWAIGGGNWQFGWGSQDDNESIATIHRAIDLGVNWIDTAAVYGLGHAEEIVGKALQGRGEKPYIFTKCERTWNERREIVPSLKAASIQREVEDSLRRLDVDVIDLYQIHWPQPEEDIEEGWSTLVKLKEQGKVRAIGVSNFNVEQIERCKKYGPVETLQPPYSLLNRDAERDLLPYCEREDIGVIAYSPMRSGLLSGRMTKERVAQMPDDDWRKNDPDFQSPRLERNLELAKMLTEDVGFPHNVGAGVVAIAWVLSNPAVTGAIVGARHPNQIEDLLPAAELRLSELELDQIEQFMQKHPVQA</sequence>
<evidence type="ECO:0000256" key="1">
    <source>
        <dbReference type="ARBA" id="ARBA00023002"/>
    </source>
</evidence>
<keyword evidence="4" id="KW-1185">Reference proteome</keyword>
<dbReference type="Gene3D" id="3.20.20.100">
    <property type="entry name" value="NADP-dependent oxidoreductase domain"/>
    <property type="match status" value="1"/>
</dbReference>
<dbReference type="InterPro" id="IPR050523">
    <property type="entry name" value="AKR_Detox_Biosynth"/>
</dbReference>
<dbReference type="CDD" id="cd19102">
    <property type="entry name" value="AKR_unchar"/>
    <property type="match status" value="1"/>
</dbReference>
<comment type="caution">
    <text evidence="3">The sequence shown here is derived from an EMBL/GenBank/DDBJ whole genome shotgun (WGS) entry which is preliminary data.</text>
</comment>
<dbReference type="InterPro" id="IPR036812">
    <property type="entry name" value="NAD(P)_OxRdtase_dom_sf"/>
</dbReference>
<gene>
    <name evidence="3" type="ORF">KSB_27130</name>
</gene>
<dbReference type="PANTHER" id="PTHR43364:SF4">
    <property type="entry name" value="NAD(P)-LINKED OXIDOREDUCTASE SUPERFAMILY PROTEIN"/>
    <property type="match status" value="1"/>
</dbReference>
<evidence type="ECO:0000313" key="3">
    <source>
        <dbReference type="EMBL" id="GHO54238.1"/>
    </source>
</evidence>
<evidence type="ECO:0000313" key="4">
    <source>
        <dbReference type="Proteomes" id="UP000654345"/>
    </source>
</evidence>
<reference evidence="3 4" key="1">
    <citation type="journal article" date="2021" name="Int. J. Syst. Evol. Microbiol.">
        <title>Reticulibacter mediterranei gen. nov., sp. nov., within the new family Reticulibacteraceae fam. nov., and Ktedonospora formicarum gen. nov., sp. nov., Ktedonobacter robiniae sp. nov., Dictyobacter formicarum sp. nov. and Dictyobacter arantiisoli sp. nov., belonging to the class Ktedonobacteria.</title>
        <authorList>
            <person name="Yabe S."/>
            <person name="Zheng Y."/>
            <person name="Wang C.M."/>
            <person name="Sakai Y."/>
            <person name="Abe K."/>
            <person name="Yokota A."/>
            <person name="Donadio S."/>
            <person name="Cavaletti L."/>
            <person name="Monciardini P."/>
        </authorList>
    </citation>
    <scope>NUCLEOTIDE SEQUENCE [LARGE SCALE GENOMIC DNA]</scope>
    <source>
        <strain evidence="3 4">SOSP1-30</strain>
    </source>
</reference>
<dbReference type="InterPro" id="IPR018170">
    <property type="entry name" value="Aldo/ket_reductase_CS"/>
</dbReference>